<dbReference type="KEGG" id="jre:118349178"/>
<evidence type="ECO:0000259" key="1">
    <source>
        <dbReference type="SMART" id="SM00597"/>
    </source>
</evidence>
<dbReference type="Proteomes" id="UP000235220">
    <property type="component" value="Chromosome 8"/>
</dbReference>
<evidence type="ECO:0000313" key="2">
    <source>
        <dbReference type="Proteomes" id="UP000235220"/>
    </source>
</evidence>
<dbReference type="InterPro" id="IPR006580">
    <property type="entry name" value="Znf_TTF"/>
</dbReference>
<accession>A0A6P9EJN9</accession>
<proteinExistence type="predicted"/>
<evidence type="ECO:0000313" key="3">
    <source>
        <dbReference type="RefSeq" id="XP_035548645.1"/>
    </source>
</evidence>
<dbReference type="GO" id="GO:0046983">
    <property type="term" value="F:protein dimerization activity"/>
    <property type="evidence" value="ECO:0007669"/>
    <property type="project" value="InterPro"/>
</dbReference>
<dbReference type="InterPro" id="IPR008906">
    <property type="entry name" value="HATC_C_dom"/>
</dbReference>
<dbReference type="OrthoDB" id="1922832at2759"/>
<sequence>MSKLRTIDSFFKRKEVDTPENSSKIPRIELEENPDLNSPIVESEDIHFTSSTLYSKEIDIFSLQRYPGLRPPMWDYPVNQRDEIRRAYLKMGPYQIHLSKYPFSGSKKHPRRFQASWFVQFASWLEYSPSKDAAYCLPCYLFTMKASQRSGWDVFTAIGFRNWKKINDGKHCAFFNHIGEDPCSCHNNAVKAGEDLLKQSQHIDKVMNTQSSEQILNNRLRVKASTDIVRWLAFQGCAFRGHDETPDSKNRGNFLEMLKLLASYNDKVGKLVLENAPKSSKYTSPKIQKEILEVLAKKVRNKIREDVGNSKFCIIVDEARDESKREQMAIILRFVDDDGFIQERFFDLVHVKDTSALTLKNEISVVLSHHCLDIQNIRGQGYDGASNMCGEWKGLQSLFLKDCPSAYYIHCFAHRLQLALVAASREVVFVHEFFSNLNFIINVVVVSCKRHDDLQAAQATQIAHIIAIDELESGKGANQIGTVKRACDSRWGSHFYSICSLLQMFGATCSVLENIIKEGSTYSQRGDANAAYKMITSFQFIFILHLMKEIRGITDVLTQVLQQKSQDILNAMNMVSTTKGLIQKLRNEGWENLLENAVSFSKKFDIDIPELSSRYVQGRGRHQRDHITIEHHYHFEIFNATIDFQMQELDSRFGEGATKLLALSSALDPKNAYRSFNIDDICCLAEKYYPLDFSENEKINLRFQLKHFEVDVLTNPKFQSLSSIADLCRRLVETEKSKTYHLIDRLIRLVLTLPVSTATSERAFSAMKIVKTRLRNKIEDEFLANNLVVYIEREIAKNFDLDSILDDFVSLKERK</sequence>
<feature type="domain" description="TTF-type" evidence="1">
    <location>
        <begin position="109"/>
        <end position="209"/>
    </location>
</feature>
<dbReference type="InParanoid" id="A0A6P9EJN9"/>
<feature type="non-terminal residue" evidence="3">
    <location>
        <position position="815"/>
    </location>
</feature>
<dbReference type="Pfam" id="PF14291">
    <property type="entry name" value="DUF4371"/>
    <property type="match status" value="1"/>
</dbReference>
<dbReference type="Gene3D" id="3.30.160.400">
    <property type="match status" value="1"/>
</dbReference>
<name>A0A6P9EJN9_JUGRE</name>
<dbReference type="SMART" id="SM00597">
    <property type="entry name" value="ZnF_TTF"/>
    <property type="match status" value="1"/>
</dbReference>
<keyword evidence="2" id="KW-1185">Reference proteome</keyword>
<dbReference type="InterPro" id="IPR055298">
    <property type="entry name" value="AtLOH3-like"/>
</dbReference>
<dbReference type="InterPro" id="IPR012337">
    <property type="entry name" value="RNaseH-like_sf"/>
</dbReference>
<protein>
    <submittedName>
        <fullName evidence="3">Zinc finger MYM-type protein 1-like</fullName>
    </submittedName>
</protein>
<gene>
    <name evidence="3" type="primary">LOC118349178</name>
</gene>
<dbReference type="FunCoup" id="A0A6P9EJN9">
    <property type="interactions" value="2071"/>
</dbReference>
<dbReference type="PANTHER" id="PTHR11697">
    <property type="entry name" value="GENERAL TRANSCRIPTION FACTOR 2-RELATED ZINC FINGER PROTEIN"/>
    <property type="match status" value="1"/>
</dbReference>
<dbReference type="GeneID" id="118349178"/>
<dbReference type="RefSeq" id="XP_035548645.1">
    <property type="nucleotide sequence ID" value="XM_035692752.1"/>
</dbReference>
<dbReference type="AlphaFoldDB" id="A0A6P9EJN9"/>
<dbReference type="InterPro" id="IPR025398">
    <property type="entry name" value="DUF4371"/>
</dbReference>
<dbReference type="PANTHER" id="PTHR11697:SF230">
    <property type="entry name" value="ZINC FINGER, MYM DOMAIN CONTAINING 1"/>
    <property type="match status" value="1"/>
</dbReference>
<dbReference type="SUPFAM" id="SSF53098">
    <property type="entry name" value="Ribonuclease H-like"/>
    <property type="match status" value="1"/>
</dbReference>
<organism evidence="2 3">
    <name type="scientific">Juglans regia</name>
    <name type="common">English walnut</name>
    <dbReference type="NCBI Taxonomy" id="51240"/>
    <lineage>
        <taxon>Eukaryota</taxon>
        <taxon>Viridiplantae</taxon>
        <taxon>Streptophyta</taxon>
        <taxon>Embryophyta</taxon>
        <taxon>Tracheophyta</taxon>
        <taxon>Spermatophyta</taxon>
        <taxon>Magnoliopsida</taxon>
        <taxon>eudicotyledons</taxon>
        <taxon>Gunneridae</taxon>
        <taxon>Pentapetalae</taxon>
        <taxon>rosids</taxon>
        <taxon>fabids</taxon>
        <taxon>Fagales</taxon>
        <taxon>Juglandaceae</taxon>
        <taxon>Juglans</taxon>
    </lineage>
</organism>
<dbReference type="Pfam" id="PF05699">
    <property type="entry name" value="Dimer_Tnp_hAT"/>
    <property type="match status" value="1"/>
</dbReference>
<reference evidence="3" key="1">
    <citation type="submission" date="2025-08" db="UniProtKB">
        <authorList>
            <consortium name="RefSeq"/>
        </authorList>
    </citation>
    <scope>IDENTIFICATION</scope>
    <source>
        <tissue evidence="3">Leaves</tissue>
    </source>
</reference>